<keyword evidence="2" id="KW-1185">Reference proteome</keyword>
<dbReference type="InterPro" id="IPR039708">
    <property type="entry name" value="MT1774/Rv1733c-like"/>
</dbReference>
<dbReference type="PANTHER" id="PTHR42305:SF1">
    <property type="entry name" value="MEMBRANE PROTEIN RV1733C-RELATED"/>
    <property type="match status" value="1"/>
</dbReference>
<dbReference type="PANTHER" id="PTHR42305">
    <property type="entry name" value="MEMBRANE PROTEIN RV1733C-RELATED"/>
    <property type="match status" value="1"/>
</dbReference>
<comment type="caution">
    <text evidence="1">The sequence shown here is derived from an EMBL/GenBank/DDBJ whole genome shotgun (WGS) entry which is preliminary data.</text>
</comment>
<dbReference type="EMBL" id="JAVREY010000112">
    <property type="protein sequence ID" value="MDT0469507.1"/>
    <property type="molecule type" value="Genomic_DNA"/>
</dbReference>
<gene>
    <name evidence="1" type="ORF">RM764_42295</name>
</gene>
<reference evidence="2" key="1">
    <citation type="submission" date="2023-07" db="EMBL/GenBank/DDBJ databases">
        <title>30 novel species of actinomycetes from the DSMZ collection.</title>
        <authorList>
            <person name="Nouioui I."/>
        </authorList>
    </citation>
    <scope>NUCLEOTIDE SEQUENCE [LARGE SCALE GENOMIC DNA]</scope>
    <source>
        <strain evidence="2">DSM 41699</strain>
    </source>
</reference>
<protein>
    <recommendedName>
        <fullName evidence="3">Integral membrane protein</fullName>
    </recommendedName>
</protein>
<evidence type="ECO:0000313" key="2">
    <source>
        <dbReference type="Proteomes" id="UP001183809"/>
    </source>
</evidence>
<name>A0ABU2U8E6_9ACTN</name>
<evidence type="ECO:0000313" key="1">
    <source>
        <dbReference type="EMBL" id="MDT0469507.1"/>
    </source>
</evidence>
<dbReference type="Proteomes" id="UP001183809">
    <property type="component" value="Unassembled WGS sequence"/>
</dbReference>
<proteinExistence type="predicted"/>
<evidence type="ECO:0008006" key="3">
    <source>
        <dbReference type="Google" id="ProtNLM"/>
    </source>
</evidence>
<sequence>MLMLLLPLTGWIAGSAVYGHYSQLRAAQLAERHAVTAQLMSDAQVGGDGFTDQARPRARVQWEDRQGLHVTVAPVGTWQRKGSTATVWLDTRGNIAAAPVTRDRAATAGVCAGLATAAGLAALAGVAWKGVRVSLDRRRFAQWDREWELVEPRWTGRRRR</sequence>
<accession>A0ABU2U8E6</accession>
<dbReference type="RefSeq" id="WP_311700934.1">
    <property type="nucleotide sequence ID" value="NZ_JAVREY010000112.1"/>
</dbReference>
<organism evidence="1 2">
    <name type="scientific">Streptomyces gibsoniae</name>
    <dbReference type="NCBI Taxonomy" id="3075529"/>
    <lineage>
        <taxon>Bacteria</taxon>
        <taxon>Bacillati</taxon>
        <taxon>Actinomycetota</taxon>
        <taxon>Actinomycetes</taxon>
        <taxon>Kitasatosporales</taxon>
        <taxon>Streptomycetaceae</taxon>
        <taxon>Streptomyces</taxon>
    </lineage>
</organism>